<feature type="region of interest" description="Disordered" evidence="1">
    <location>
        <begin position="1"/>
        <end position="20"/>
    </location>
</feature>
<evidence type="ECO:0000313" key="3">
    <source>
        <dbReference type="Proteomes" id="UP000265160"/>
    </source>
</evidence>
<dbReference type="PANTHER" id="PTHR34441:SF1">
    <property type="entry name" value="MOTILE SPERM DOMAIN-CONTAINING 1"/>
    <property type="match status" value="1"/>
</dbReference>
<dbReference type="SUPFAM" id="SSF49354">
    <property type="entry name" value="PapD-like"/>
    <property type="match status" value="1"/>
</dbReference>
<evidence type="ECO:0000313" key="2">
    <source>
        <dbReference type="Ensembl" id="ENSMZEP00005037977.1"/>
    </source>
</evidence>
<proteinExistence type="predicted"/>
<protein>
    <submittedName>
        <fullName evidence="2">Motile sperm domain-containing protein 1</fullName>
    </submittedName>
</protein>
<feature type="compositionally biased region" description="Basic and acidic residues" evidence="1">
    <location>
        <begin position="1"/>
        <end position="13"/>
    </location>
</feature>
<dbReference type="Proteomes" id="UP000265160">
    <property type="component" value="Unplaced"/>
</dbReference>
<keyword evidence="3" id="KW-1185">Reference proteome</keyword>
<dbReference type="InterPro" id="IPR008962">
    <property type="entry name" value="PapD-like_sf"/>
</dbReference>
<reference evidence="2" key="2">
    <citation type="submission" date="2025-09" db="UniProtKB">
        <authorList>
            <consortium name="Ensembl"/>
        </authorList>
    </citation>
    <scope>IDENTIFICATION</scope>
</reference>
<dbReference type="GO" id="GO:0005737">
    <property type="term" value="C:cytoplasm"/>
    <property type="evidence" value="ECO:0007669"/>
    <property type="project" value="TreeGrafter"/>
</dbReference>
<reference evidence="2" key="1">
    <citation type="submission" date="2025-08" db="UniProtKB">
        <authorList>
            <consortium name="Ensembl"/>
        </authorList>
    </citation>
    <scope>IDENTIFICATION</scope>
</reference>
<sequence length="223" mass="24545">MRRRQSHDGRGDEGGSAVAGEQSVAVGGVPRLAVFLFPSEMVFYAEQRSSHRRVLTLYNPYNFSLSFKSELCCTAPSFYRVVEAEGSIRAKSCGRASPGRLPQTLGPQDRFRMEVRGGGQVGRREIWAELRGGQEEEEQRGGQQRALPHPTSQLLPTQAHLPACTGKAPWSALIGSCSSAFTVLMLPLHTDSNSLVPRWLHVSTNQKLVCAYTLGLVTMVFLR</sequence>
<dbReference type="GeneTree" id="ENSGT00940000168264"/>
<dbReference type="STRING" id="106582.ENSMZEP00005037977"/>
<organism evidence="2 3">
    <name type="scientific">Maylandia zebra</name>
    <name type="common">zebra mbuna</name>
    <dbReference type="NCBI Taxonomy" id="106582"/>
    <lineage>
        <taxon>Eukaryota</taxon>
        <taxon>Metazoa</taxon>
        <taxon>Chordata</taxon>
        <taxon>Craniata</taxon>
        <taxon>Vertebrata</taxon>
        <taxon>Euteleostomi</taxon>
        <taxon>Actinopterygii</taxon>
        <taxon>Neopterygii</taxon>
        <taxon>Teleostei</taxon>
        <taxon>Neoteleostei</taxon>
        <taxon>Acanthomorphata</taxon>
        <taxon>Ovalentaria</taxon>
        <taxon>Cichlomorphae</taxon>
        <taxon>Cichliformes</taxon>
        <taxon>Cichlidae</taxon>
        <taxon>African cichlids</taxon>
        <taxon>Pseudocrenilabrinae</taxon>
        <taxon>Haplochromini</taxon>
        <taxon>Maylandia</taxon>
        <taxon>Maylandia zebra complex</taxon>
    </lineage>
</organism>
<accession>A0A3P9DUL6</accession>
<dbReference type="AlphaFoldDB" id="A0A3P9DUL6"/>
<dbReference type="Ensembl" id="ENSMZET00005039376.1">
    <property type="protein sequence ID" value="ENSMZEP00005037977.1"/>
    <property type="gene ID" value="ENSMZEG00005028396.1"/>
</dbReference>
<dbReference type="PANTHER" id="PTHR34441">
    <property type="entry name" value="MOTILE SPERM DOMAIN-CONTAINING PROTEIN 1"/>
    <property type="match status" value="1"/>
</dbReference>
<evidence type="ECO:0000256" key="1">
    <source>
        <dbReference type="SAM" id="MobiDB-lite"/>
    </source>
</evidence>
<dbReference type="InterPro" id="IPR039283">
    <property type="entry name" value="MOSPD1/3"/>
</dbReference>
<name>A0A3P9DUL6_9CICH</name>